<dbReference type="Pfam" id="PF21104">
    <property type="entry name" value="Glyco_hydro_78_N"/>
    <property type="match status" value="1"/>
</dbReference>
<proteinExistence type="predicted"/>
<accession>A0ABW1Z435</accession>
<keyword evidence="1" id="KW-0732">Signal</keyword>
<feature type="domain" description="Glycosyl hydrolase family 78 alpha-rhamnosidase N-terminal" evidence="3">
    <location>
        <begin position="69"/>
        <end position="210"/>
    </location>
</feature>
<dbReference type="InterPro" id="IPR012341">
    <property type="entry name" value="6hp_glycosidase-like_sf"/>
</dbReference>
<dbReference type="Gene3D" id="1.50.10.10">
    <property type="match status" value="1"/>
</dbReference>
<evidence type="ECO:0000259" key="2">
    <source>
        <dbReference type="Pfam" id="PF17389"/>
    </source>
</evidence>
<dbReference type="InterPro" id="IPR049164">
    <property type="entry name" value="Glyco_hydro_78_N"/>
</dbReference>
<evidence type="ECO:0000259" key="3">
    <source>
        <dbReference type="Pfam" id="PF21104"/>
    </source>
</evidence>
<dbReference type="InterPro" id="IPR006311">
    <property type="entry name" value="TAT_signal"/>
</dbReference>
<feature type="domain" description="Alpha-L-rhamnosidase six-hairpin glycosidase" evidence="2">
    <location>
        <begin position="227"/>
        <end position="433"/>
    </location>
</feature>
<dbReference type="EMBL" id="JBHSWI010000001">
    <property type="protein sequence ID" value="MFC6644189.1"/>
    <property type="molecule type" value="Genomic_DNA"/>
</dbReference>
<dbReference type="RefSeq" id="WP_390233494.1">
    <property type="nucleotide sequence ID" value="NZ_JBHSWI010000001.1"/>
</dbReference>
<evidence type="ECO:0000313" key="4">
    <source>
        <dbReference type="EMBL" id="MFC6644189.1"/>
    </source>
</evidence>
<comment type="caution">
    <text evidence="4">The sequence shown here is derived from an EMBL/GenBank/DDBJ whole genome shotgun (WGS) entry which is preliminary data.</text>
</comment>
<feature type="signal peptide" evidence="1">
    <location>
        <begin position="1"/>
        <end position="28"/>
    </location>
</feature>
<dbReference type="PROSITE" id="PS51318">
    <property type="entry name" value="TAT"/>
    <property type="match status" value="1"/>
</dbReference>
<dbReference type="InterPro" id="IPR035396">
    <property type="entry name" value="Bac_rhamnosid6H"/>
</dbReference>
<feature type="chain" id="PRO_5046635862" description="Alpha-L-rhamnosidase six-hairpin glycosidase domain-containing protein" evidence="1">
    <location>
        <begin position="29"/>
        <end position="499"/>
    </location>
</feature>
<name>A0ABW1Z435_9BACT</name>
<organism evidence="4 5">
    <name type="scientific">Granulicella cerasi</name>
    <dbReference type="NCBI Taxonomy" id="741063"/>
    <lineage>
        <taxon>Bacteria</taxon>
        <taxon>Pseudomonadati</taxon>
        <taxon>Acidobacteriota</taxon>
        <taxon>Terriglobia</taxon>
        <taxon>Terriglobales</taxon>
        <taxon>Acidobacteriaceae</taxon>
        <taxon>Granulicella</taxon>
    </lineage>
</organism>
<keyword evidence="5" id="KW-1185">Reference proteome</keyword>
<dbReference type="Pfam" id="PF17389">
    <property type="entry name" value="Bac_rhamnosid6H"/>
    <property type="match status" value="1"/>
</dbReference>
<evidence type="ECO:0000256" key="1">
    <source>
        <dbReference type="SAM" id="SignalP"/>
    </source>
</evidence>
<gene>
    <name evidence="4" type="ORF">ACFQBQ_00990</name>
</gene>
<dbReference type="Proteomes" id="UP001596391">
    <property type="component" value="Unassembled WGS sequence"/>
</dbReference>
<sequence>MKRLNRREALQGVAGSLVLGSLTPNALAAALQTAATPAAAKPPMDARHAAFLAKAQALIPQLNEAILKPVAMVEPVADEKEYQRWRMPVSGTVADAEARLMQHGDAVTLDFGRHMTGYFSFDIEGVGLNIDSPARLELRFGEVPGDIAEPFYPYHGSLSESWLPIDSVDIENLPQTHKIERRHAFRWVQIKVVSNSNAYKVRLKNFRAKAITAAKKTPPPAPASAPEMLRRIDEVSLATLRDCMLTVFEDGPRRDQRLWLGDLRVQALVNYVSFQNYELVKRSIYLLAAFPEDSGLLRACVFEKPEPHRSNNTILDYAALFVPTLLEYAHASGDVATAKDLYPVAKLQLELLSKNVNAEGLFVDPKNIWIFIDWRKDLDKTGCVQGVMIYSYRKAIELAKLTGHHEDIAGYEERIRLMTDAAVKNFWDKEQRVFVSGPKRQVSWATQAWLGLAEVVSKEDGAHALLTATQSPDAIPPAAPYLYHYVTEAMILGARRTPR</sequence>
<evidence type="ECO:0008006" key="6">
    <source>
        <dbReference type="Google" id="ProtNLM"/>
    </source>
</evidence>
<dbReference type="SUPFAM" id="SSF48208">
    <property type="entry name" value="Six-hairpin glycosidases"/>
    <property type="match status" value="1"/>
</dbReference>
<dbReference type="PANTHER" id="PTHR34987:SF2">
    <property type="entry name" value="B, PUTATIVE (AFU_ORTHOLOGUE AFUA_7G05040)-RELATED"/>
    <property type="match status" value="1"/>
</dbReference>
<reference evidence="5" key="1">
    <citation type="journal article" date="2019" name="Int. J. Syst. Evol. Microbiol.">
        <title>The Global Catalogue of Microorganisms (GCM) 10K type strain sequencing project: providing services to taxonomists for standard genome sequencing and annotation.</title>
        <authorList>
            <consortium name="The Broad Institute Genomics Platform"/>
            <consortium name="The Broad Institute Genome Sequencing Center for Infectious Disease"/>
            <person name="Wu L."/>
            <person name="Ma J."/>
        </authorList>
    </citation>
    <scope>NUCLEOTIDE SEQUENCE [LARGE SCALE GENOMIC DNA]</scope>
    <source>
        <strain evidence="5">CGMCC 1.16026</strain>
    </source>
</reference>
<dbReference type="PANTHER" id="PTHR34987">
    <property type="entry name" value="C, PUTATIVE (AFU_ORTHOLOGUE AFUA_3G02880)-RELATED"/>
    <property type="match status" value="1"/>
</dbReference>
<dbReference type="InterPro" id="IPR008928">
    <property type="entry name" value="6-hairpin_glycosidase_sf"/>
</dbReference>
<protein>
    <recommendedName>
        <fullName evidence="6">Alpha-L-rhamnosidase six-hairpin glycosidase domain-containing protein</fullName>
    </recommendedName>
</protein>
<evidence type="ECO:0000313" key="5">
    <source>
        <dbReference type="Proteomes" id="UP001596391"/>
    </source>
</evidence>